<comment type="subcellular location">
    <subcellularLocation>
        <location evidence="9">Cytoplasm</location>
    </subcellularLocation>
</comment>
<dbReference type="InterPro" id="IPR008909">
    <property type="entry name" value="DALR_anticod-bd"/>
</dbReference>
<dbReference type="Pfam" id="PF05746">
    <property type="entry name" value="DALR_1"/>
    <property type="match status" value="1"/>
</dbReference>
<comment type="subunit">
    <text evidence="9">Monomer.</text>
</comment>
<dbReference type="InterPro" id="IPR036695">
    <property type="entry name" value="Arg-tRNA-synth_N_sf"/>
</dbReference>
<evidence type="ECO:0000256" key="2">
    <source>
        <dbReference type="ARBA" id="ARBA00022490"/>
    </source>
</evidence>
<proteinExistence type="inferred from homology"/>
<dbReference type="Proteomes" id="UP000658131">
    <property type="component" value="Unassembled WGS sequence"/>
</dbReference>
<dbReference type="Gene3D" id="3.30.1360.70">
    <property type="entry name" value="Arginyl tRNA synthetase N-terminal domain"/>
    <property type="match status" value="1"/>
</dbReference>
<evidence type="ECO:0000256" key="10">
    <source>
        <dbReference type="RuleBase" id="RU363038"/>
    </source>
</evidence>
<evidence type="ECO:0000256" key="3">
    <source>
        <dbReference type="ARBA" id="ARBA00022598"/>
    </source>
</evidence>
<dbReference type="PANTHER" id="PTHR11956">
    <property type="entry name" value="ARGINYL-TRNA SYNTHETASE"/>
    <property type="match status" value="1"/>
</dbReference>
<feature type="domain" description="Arginyl tRNA synthetase N-terminal" evidence="12">
    <location>
        <begin position="11"/>
        <end position="102"/>
    </location>
</feature>
<evidence type="ECO:0000256" key="9">
    <source>
        <dbReference type="HAMAP-Rule" id="MF_00123"/>
    </source>
</evidence>
<dbReference type="EMBL" id="JACRTB010000007">
    <property type="protein sequence ID" value="MBC8575945.1"/>
    <property type="molecule type" value="Genomic_DNA"/>
</dbReference>
<dbReference type="SMART" id="SM00836">
    <property type="entry name" value="DALR_1"/>
    <property type="match status" value="1"/>
</dbReference>
<dbReference type="InterPro" id="IPR014729">
    <property type="entry name" value="Rossmann-like_a/b/a_fold"/>
</dbReference>
<feature type="domain" description="DALR anticodon binding" evidence="11">
    <location>
        <begin position="464"/>
        <end position="584"/>
    </location>
</feature>
<dbReference type="PANTHER" id="PTHR11956:SF5">
    <property type="entry name" value="ARGININE--TRNA LIGASE, CYTOPLASMIC"/>
    <property type="match status" value="1"/>
</dbReference>
<accession>A0ABR7NHT4</accession>
<keyword evidence="4 9" id="KW-0547">Nucleotide-binding</keyword>
<dbReference type="InterPro" id="IPR009080">
    <property type="entry name" value="tRNAsynth_Ia_anticodon-bd"/>
</dbReference>
<sequence>MKYGPISQASQELEAILRAAVDAAVADGSLPAPQQALPAFLIEQPADPSHGDFATNAAMASARAFRRPPRAIADAIISHLNLEGSHFERAEAAGPGFINLFVSERWFADVVARVLSEGNSYGRTDYGEGKKVMVEFVSANPTGPMHMGNARGGAIGDGLAAALDWAGYRCTREFLINDAGNQIEKFAKSLEARYLQHFQGEEAVPFPEDGYHGADITAHAERYIAEHGDSLLALPSEERKKVLSAYALPKNIQKMKDDLGRYRITFDNWFSETTLHESGAVMRAVEELTRRGYTYEKDGAVWYKNAAVQTEALLKQGKTQKQIDQLELKDDVLVRANGFPTYFAADIAYHANKFVDRGYEKCINVWGADHHGHVARLKCALDALGVGGDKLDIVLMQLVRLTRGGEQVRMSKRTGNAITLSDLLDEVPIDAARFFFNMREPGTALDFDLDLAVEQSSQNPVYYVQYAHARVCSILKNLAAEGISPEAPTAERLLLLTDPAERELVRELAAFPEEIVAAAKNYDPARLTHYAIETATRFHKFYNACRCKCDDADLMHARLSLCLATRQVIRNVLLMMKIDSPETM</sequence>
<evidence type="ECO:0000256" key="7">
    <source>
        <dbReference type="ARBA" id="ARBA00023146"/>
    </source>
</evidence>
<evidence type="ECO:0000256" key="4">
    <source>
        <dbReference type="ARBA" id="ARBA00022741"/>
    </source>
</evidence>
<dbReference type="Pfam" id="PF03485">
    <property type="entry name" value="Arg_tRNA_synt_N"/>
    <property type="match status" value="1"/>
</dbReference>
<dbReference type="PRINTS" id="PR01038">
    <property type="entry name" value="TRNASYNTHARG"/>
</dbReference>
<gene>
    <name evidence="9" type="primary">argS</name>
    <name evidence="13" type="ORF">H8717_05895</name>
</gene>
<comment type="caution">
    <text evidence="13">The sequence shown here is derived from an EMBL/GenBank/DDBJ whole genome shotgun (WGS) entry which is preliminary data.</text>
</comment>
<dbReference type="PROSITE" id="PS00178">
    <property type="entry name" value="AA_TRNA_LIGASE_I"/>
    <property type="match status" value="1"/>
</dbReference>
<keyword evidence="5 9" id="KW-0067">ATP-binding</keyword>
<comment type="similarity">
    <text evidence="1 9 10">Belongs to the class-I aminoacyl-tRNA synthetase family.</text>
</comment>
<evidence type="ECO:0000256" key="8">
    <source>
        <dbReference type="ARBA" id="ARBA00049339"/>
    </source>
</evidence>
<comment type="catalytic activity">
    <reaction evidence="8 9">
        <text>tRNA(Arg) + L-arginine + ATP = L-arginyl-tRNA(Arg) + AMP + diphosphate</text>
        <dbReference type="Rhea" id="RHEA:20301"/>
        <dbReference type="Rhea" id="RHEA-COMP:9658"/>
        <dbReference type="Rhea" id="RHEA-COMP:9673"/>
        <dbReference type="ChEBI" id="CHEBI:30616"/>
        <dbReference type="ChEBI" id="CHEBI:32682"/>
        <dbReference type="ChEBI" id="CHEBI:33019"/>
        <dbReference type="ChEBI" id="CHEBI:78442"/>
        <dbReference type="ChEBI" id="CHEBI:78513"/>
        <dbReference type="ChEBI" id="CHEBI:456215"/>
        <dbReference type="EC" id="6.1.1.19"/>
    </reaction>
</comment>
<evidence type="ECO:0000259" key="11">
    <source>
        <dbReference type="SMART" id="SM00836"/>
    </source>
</evidence>
<evidence type="ECO:0000259" key="12">
    <source>
        <dbReference type="SMART" id="SM01016"/>
    </source>
</evidence>
<keyword evidence="7 9" id="KW-0030">Aminoacyl-tRNA synthetase</keyword>
<name>A0ABR7NHT4_9FIRM</name>
<evidence type="ECO:0000313" key="13">
    <source>
        <dbReference type="EMBL" id="MBC8575945.1"/>
    </source>
</evidence>
<keyword evidence="3 9" id="KW-0436">Ligase</keyword>
<evidence type="ECO:0000313" key="14">
    <source>
        <dbReference type="Proteomes" id="UP000658131"/>
    </source>
</evidence>
<dbReference type="NCBIfam" id="TIGR00456">
    <property type="entry name" value="argS"/>
    <property type="match status" value="1"/>
</dbReference>
<dbReference type="EC" id="6.1.1.19" evidence="9"/>
<reference evidence="13 14" key="1">
    <citation type="submission" date="2020-08" db="EMBL/GenBank/DDBJ databases">
        <title>Genome public.</title>
        <authorList>
            <person name="Liu C."/>
            <person name="Sun Q."/>
        </authorList>
    </citation>
    <scope>NUCLEOTIDE SEQUENCE [LARGE SCALE GENOMIC DNA]</scope>
    <source>
        <strain evidence="13 14">BX1</strain>
    </source>
</reference>
<dbReference type="Gene3D" id="1.10.730.10">
    <property type="entry name" value="Isoleucyl-tRNA Synthetase, Domain 1"/>
    <property type="match status" value="1"/>
</dbReference>
<dbReference type="SMART" id="SM01016">
    <property type="entry name" value="Arg_tRNA_synt_N"/>
    <property type="match status" value="1"/>
</dbReference>
<dbReference type="CDD" id="cd00671">
    <property type="entry name" value="ArgRS_core"/>
    <property type="match status" value="1"/>
</dbReference>
<dbReference type="Gene3D" id="3.40.50.620">
    <property type="entry name" value="HUPs"/>
    <property type="match status" value="1"/>
</dbReference>
<dbReference type="InterPro" id="IPR035684">
    <property type="entry name" value="ArgRS_core"/>
</dbReference>
<dbReference type="InterPro" id="IPR001278">
    <property type="entry name" value="Arg-tRNA-ligase"/>
</dbReference>
<dbReference type="SUPFAM" id="SSF55190">
    <property type="entry name" value="Arginyl-tRNA synthetase (ArgRS), N-terminal 'additional' domain"/>
    <property type="match status" value="1"/>
</dbReference>
<protein>
    <recommendedName>
        <fullName evidence="9">Arginine--tRNA ligase</fullName>
        <ecNumber evidence="9">6.1.1.19</ecNumber>
    </recommendedName>
    <alternativeName>
        <fullName evidence="9">Arginyl-tRNA synthetase</fullName>
        <shortName evidence="9">ArgRS</shortName>
    </alternativeName>
</protein>
<dbReference type="HAMAP" id="MF_00123">
    <property type="entry name" value="Arg_tRNA_synth"/>
    <property type="match status" value="1"/>
</dbReference>
<evidence type="ECO:0000256" key="1">
    <source>
        <dbReference type="ARBA" id="ARBA00005594"/>
    </source>
</evidence>
<keyword evidence="6 9" id="KW-0648">Protein biosynthesis</keyword>
<keyword evidence="2 9" id="KW-0963">Cytoplasm</keyword>
<dbReference type="RefSeq" id="WP_262399509.1">
    <property type="nucleotide sequence ID" value="NZ_JACRTB010000007.1"/>
</dbReference>
<evidence type="ECO:0000256" key="5">
    <source>
        <dbReference type="ARBA" id="ARBA00022840"/>
    </source>
</evidence>
<dbReference type="InterPro" id="IPR005148">
    <property type="entry name" value="Arg-tRNA-synth_N"/>
</dbReference>
<evidence type="ECO:0000256" key="6">
    <source>
        <dbReference type="ARBA" id="ARBA00022917"/>
    </source>
</evidence>
<keyword evidence="14" id="KW-1185">Reference proteome</keyword>
<dbReference type="InterPro" id="IPR001412">
    <property type="entry name" value="aa-tRNA-synth_I_CS"/>
</dbReference>
<organism evidence="13 14">
    <name type="scientific">Yanshouia hominis</name>
    <dbReference type="NCBI Taxonomy" id="2763673"/>
    <lineage>
        <taxon>Bacteria</taxon>
        <taxon>Bacillati</taxon>
        <taxon>Bacillota</taxon>
        <taxon>Clostridia</taxon>
        <taxon>Eubacteriales</taxon>
        <taxon>Oscillospiraceae</taxon>
        <taxon>Yanshouia</taxon>
    </lineage>
</organism>
<dbReference type="GO" id="GO:0004814">
    <property type="term" value="F:arginine-tRNA ligase activity"/>
    <property type="evidence" value="ECO:0007669"/>
    <property type="project" value="UniProtKB-EC"/>
</dbReference>
<feature type="short sequence motif" description="'HIGH' region" evidence="9">
    <location>
        <begin position="139"/>
        <end position="149"/>
    </location>
</feature>
<dbReference type="Pfam" id="PF00750">
    <property type="entry name" value="tRNA-synt_1d"/>
    <property type="match status" value="1"/>
</dbReference>
<dbReference type="SUPFAM" id="SSF52374">
    <property type="entry name" value="Nucleotidylyl transferase"/>
    <property type="match status" value="1"/>
</dbReference>
<dbReference type="SUPFAM" id="SSF47323">
    <property type="entry name" value="Anticodon-binding domain of a subclass of class I aminoacyl-tRNA synthetases"/>
    <property type="match status" value="1"/>
</dbReference>